<feature type="compositionally biased region" description="Low complexity" evidence="7">
    <location>
        <begin position="5091"/>
        <end position="5109"/>
    </location>
</feature>
<feature type="compositionally biased region" description="Basic and acidic residues" evidence="7">
    <location>
        <begin position="4950"/>
        <end position="4960"/>
    </location>
</feature>
<dbReference type="InterPro" id="IPR052385">
    <property type="entry name" value="Obscurin/Obscurin-like_Reg"/>
</dbReference>
<feature type="domain" description="Ig-like" evidence="8">
    <location>
        <begin position="120"/>
        <end position="196"/>
    </location>
</feature>
<dbReference type="InterPro" id="IPR013783">
    <property type="entry name" value="Ig-like_fold"/>
</dbReference>
<keyword evidence="3" id="KW-0597">Phosphoprotein</keyword>
<dbReference type="SMART" id="SM00408">
    <property type="entry name" value="IGc2"/>
    <property type="match status" value="7"/>
</dbReference>
<dbReference type="InterPro" id="IPR007110">
    <property type="entry name" value="Ig-like_dom"/>
</dbReference>
<reference evidence="9" key="2">
    <citation type="submission" date="2024-08" db="UniProtKB">
        <authorList>
            <consortium name="EnsemblMetazoa"/>
        </authorList>
    </citation>
    <scope>IDENTIFICATION</scope>
</reference>
<dbReference type="PANTHER" id="PTHR35971">
    <property type="entry name" value="SI:DKEY-31G6.6"/>
    <property type="match status" value="1"/>
</dbReference>
<feature type="region of interest" description="Disordered" evidence="7">
    <location>
        <begin position="864"/>
        <end position="884"/>
    </location>
</feature>
<feature type="compositionally biased region" description="Basic and acidic residues" evidence="7">
    <location>
        <begin position="5048"/>
        <end position="5071"/>
    </location>
</feature>
<dbReference type="GO" id="GO:0005737">
    <property type="term" value="C:cytoplasm"/>
    <property type="evidence" value="ECO:0007669"/>
    <property type="project" value="UniProtKB-SubCell"/>
</dbReference>
<sequence>MIKFVRGAPNPDLLPPRFRDEGSQCVTFPENANAVLKADLYDLGRNTEISWSKDGAPIAPDRRRRLHISGNTIQLALDSVQKTDAGIYRVTATSPTGSASRDLELRVSQGSSSDIEDEPPAFLRRLHDLSVKVGTRTRFLVEIRSSSDVTIKWLKNEQPVTEGERYRFVNEGSFHCIDVAPVTTEDSGRWLCQAENVVGLANSGCHLNVLVPKTYKAPEFIEELKAILTDQGTVALECKVVGVPTPLLRWFKDGKEIRPGDVFALTVDPNEDPTSLGTYLCEAVNCMGTATSSSRLHIVEHSGEEKSRISGSPIPTGPPPTFIRDLKNEEIKIGDPLTLSCQISVPPWPKSIGWYNSQGKIDDQSKQSRYKCLADGIGGYVLEVRPTEAEDQGEWKLVATSQEGAISISTCDINMIIPKHFKKPRFLDTLKAVLTEEGLVSFECKVVGSPTPLLRWFKDGQELKPGDVYQLTGTNSLGSYCCIAKNCMGEARSSAELTVEDIESQLNDEERAQLISASQAPKFLHGLKSEEAKINESFRFTVHVSVTTPLPTLSWYRDDQPIENEPEKYFVVREHLGICHLDVRQLEFNDQAEWKCVATNEFGHSVTSCFLRLNIPKHFKKPKFLECLRAVLSEEGAVNLECKVIGVPQPVLKWYKDGVELKPGDIHRITSGEDGTCCLGTYTCEARNCMGTVASSASLLGFEDQKARQEERMELVRQPSLSTIHEERTSQMYDTAGDQSVTIGTGEVSFSFDGKEVSVSLYETPDLTEDEALQIVEMYAEQLSEHVSEHNMIELPPLRFIKESSTSGNLLMEAVIVDVSDEYFMTADEDLRTEADVDEIYSITDEGGHALSSITSEKLKIDLTSSSGDAPKRPPRKSDSQKSNSYYSLSKNISMDSNNESLAGAAELDSESYGDFESAMSSERHRLEEDNRAFQVAAITETTSLPDEEALQEEARRPLTPRTTHEIGSDLRVNLSESQEIKRPKRRSSQSSDELLRETLQRTSDTPEIPRDIQGEEGDGLVIDPQVQEAIEQELKEEELKVITELKLTLVELQLKLSIVQEDVLAQSALKATTAAADRSIDVLKSIAQPVMDIQTVFESLEQKEGAQITSSQEISIVELLAPPIFDLQKSLGVVEKCVAMKGREHTLIQKTCNSILENVGDQLMHSLDNVEKITLLEKELDRTKASGRITPSKITQEVCITLKEIRNELIKTDLIIREGKYKQDPESSASEQSSSAKDADLLMKFLTPTLQIKDKLESLERTVAYEDPDQMYSHLNEAILEKLSEPIKYLLKELKVAEKQALRYAGEKSMSQEIRLAILDKTSVPIGELSRGLNVIKNQEPGDRHSGVISMNVLETFAGAIEDIITSITRIQANVGTPEPTSLSSEQQEERSQEIFKDVFEQVSQIVFTDTSQAVADLLFNIETTQRNIGDTILLEALRQLATLQKDLASTVEKAGEHRNETVVSSLENMSQHINLLNNFVTDLTPSSNVTALVDCGVVLSILEDGITSDQVTLEPGELKEVYSGLKERVDSVRKSISELSEQSQPAQIFSEDRESEENVVVILDDSSTTVVPDTLLEDTRRTLTDLQRISADPGAQLVLEPLLPHAIALYEISNEELLRKAKAELTEEDRIRLQHCVVPLEMIEDRIIEALDFVMLTPGIPQRSQLKNLLEHLQYNVAVMHQQVLDETPFNDRRDSIHHLESLKRSMASVQNLPFMSETTQQELSTSPEIIRAVIENVSELEKNLGMLYETAMAQGMEQVPPELFQVASDVTQCVDKLKQLPLFAEQQDVPVMTIEDIVEIRNLSAPLRKLSLTIDNMQKDDELRREAFIAIREPLIQIAEILEHVPEDLKIQLFTLHQPLQNAIEIISLEQHNFEIQIEDFEQLRVIGDAIAELVQCIVNKNINNFEPIASDLAQRNASLIDVLDNMETLSLMDIVYAVREFADSIEQVTSQFASSSETAPVASASQDNAIVEEELCFKSLEPLNETLEQLQQAEDLAERQVLLTEISELLLSLDQASSDIKETDVTSIDTALQSLNRAVQIVLKNHQSEKPIPVEEFQEVVNDLLAVDASKLISHLIVPVQRATITLFKIVSEIESEQGSTSVYPRNIPDLKRAIELVEGSSVLKKDALIKSLMDIVSTAEANADPESVEEVETLVQSLSQVATEISLAPALTSQDINRTAESVRTAVEDLELPPLFSSPLENIQQALVELGKAIAVKEQRVKKLEKVKAYVIELELADIQTPLVENISHLLENVQSAIWQDIPEQTAEIDTVLETVEELTQAMCEEKDLATSLHEDSNTMQGLKKAKVVLENINVPPELGDEVKALSQSITAALQPKESFVPSTEKLTQCLEKLKEANVSHQIVATIQQLQSSLSVQNLENCDNKAAVEQLLEFINDALCNMLDTTNFPDALLEPLQSYKANIPQISELIQSVDDVLHDFLHYRAKEDVIKSLEGSLAELKELAKSKDTDKEKRTLADDLSFTVPVIQMDVASTPLESISQLDLEFVLNAQEIISKLISFIKSTSRTCTEVSSEVADFLDNYKVFETKSQLVQHVNLLINKALYGLKEIQKQEAEKYFLKLQNIQLVSESVQTLAKSVAAIKGKNVDPERILALQKSLYPLQMAINDLIETNLSDSDFKFLENTSKIFEDIEAFITSKLNTREFAAPVQKEQIMVFLDILNRAVKTVGDSSPIKTITAQLNTLIVELPHIADALEQSHAEELKTEMAKILVAEPLARIERTMESQSDVAIDSDLQTVDTNLEEYQKGCEAYFNEEEKNIVKDSRLLLETAIKAFKESHVLEVEPEAHAIEIKLEGKQGPVITVSRNILETCRRVAQYLQKQKKEREQAEGSIPKNEAVAALDTQIVDNVSLLESSPVLAPEESTEVNDEQLALETSLELTDENASTQISDAVIETPELASIPALQQEQENISSEQVEILNAETQLELPSACLNTPQGREETTIEAKEDIFVEPISSGPHEEPADEHLEESADLVKEIVASTLTSPDQIEQVSEKPNADANEFIGETLAEVETITSERGADVCISDILEAAEESAAPEASAEANIPREDPAMLSSLKSLQSSISIIENQPLSEEKRTAVHELEKSILADAKQLQVTLQSVQVANLTTQDQSALAIADKTLSEIQNLIKYQDQATALEQAEAAAVPSIESTKKMIEDLRLAVVATAKDSKVRETIEPLEQTMKNVVNLMESIALEKDFKSKITRSVQLISESIAKLKSDKLSKAKLTNLSNIDDASIKLVETLNSIEVQVDVEQKVVDLTNDCLGIIQEYLEIFSKRPTSRAPSQSISEKTQEFKVAIQSVPQESNLTPLREIIEAMVDNVLNLLKPETPPPTAPCKPLQYLQNSLRNLQESLSVSEPSSENKSRKILITEIPRPVTTLQFIASTILEEKKDKLGSVDLNVLKTTNDAVHKILTIVEEIEYRPSKDQILILDEARDNLKILLACINQESQIKDFIDPLQDILKSIEKALERALFTDQEERDKKEHVLYELGKSLQKLDKQLSTADNPAIQSFIDEKLQKHLKNIAETISQQSSKDIVTNQELDSLQRLSESIEGVSDNLNDNLSEKLQLLNDHLTDIISINEQAKALKAPEAQQTLAESINESLEKLRGALDLTHLVVEKSQASTDITPLVELNNSLKDFLSFVVVAKHISDGNLNLFENFVTPLEELQMALNDCLGSKVIEAEMVLLRDIAARLKKMSASSTGDVSNLDIKDFSDDIDLLQNKLITVCMKAVLVADKDKSVLQRLLLPLENISKAIVVMQRELAGRTALRNTLNRFIVAGHCLEASIENTKELLGILEPLKALAGGFRDQKNPETILEVVEASRSQLEALLNALKSSQSASVSNLQSALEILLQTQSKNITANHLGNIVTGLEELNRSLCAETVENPQNLLKEAVGAIKEDLKAMEADIVEQQPDASTALITCLELLEPVEQLAEEVAKVAQEKPALHEAFSVIDTSLKKLSKTLLIVKTVLHKPVITELEHAELYQAIQGFKEAIKIIEQKPELKLQAYALEPLKLLTAKIEQLEQDLPVAQQEPDAKDLDLSILRDNQIETSKLCGLIKDVCTDAPDLVLLLELLEPLDYLQDCQQNLLNLFANHLVEEFEDCDKDNVSKMTAELKTIFQCVDTLSFADKKLPQTAIPELNLLRNTALTITTSKSSPALEYIQEPLKLLNVKIEHICAKLGQLQTSATSPSAESVVKPFTLLHEELKALKHKAEQSSTKAQPGVLAITSLEDTVGELLNAVENSSNLNPEALAQESAVVAEIGAPIQSLALLVRQVSHELDQPKESTKVQVVTSISAVKEAIENVPHSTQLPVIGLPLQAVTATLSQLETLLKNEEAPTSATLNPIEPLLEPIEQISQNVATLQSKFTQLQLVPEQAIESVIRVSGALNDLKKSLEEAASGPEANEATLKAIALETKAPVEKLNTALEEISGDIERLEESQKNQLKSAILELKIVVDKVSQTAEKPIILDVSLSALSAALSSATGAAGAPEEGQSAEDLTVQNEDRDLSKAGPPGGDKGTLRDLLKPLTTIHQKVEALKMKSEKLQPELQQGVLSVIKVGESIAELQVALEATADLAEASEETLQIAEALKLPVDKFDVVLSQATRIEISEFKAVEFLNAVLALKETVQRITNQAQAVETVEIKLKALVATLENAEENLAVDVKHIEPPGLSSSIETEAETLRLEEVHKQVAIAEGQVLEEVQGIIKEGNLESLPETVGDENVLRVSEGEQTIVAKEDEIVGVSLELSPSDHAEFPKEEVLEIKLVEATDESASTEQKQAVKENDEGKIATTLAEEIKQTEVDDKAILPQAEVEAGETLPTGEVAAENIRETHTQVAEAKTNQDKDIIEQIEVQGAVAQTEIIHQILDTTTDQTVLVQSEQAPEQAEVPIQTQEEAAKEAHLTEAKEAEVVPHEAQSSLSLEAPDLKEADEKPESPVQIEAANIDGKKEISKEPPAPREIIPEPITEAAAQIGEIGTVTETLQTELEGIQEVGERQLKVETPGGVEVVSSESLQVTDSAIESSKEADKKTIQPEEVKDEALKESEGSLLQDEAGLPTIESSQEIPQQIVQPVETQTTVEVLPTEQREVQIEPKNEPAEVSAAEILQHKETVQVEDAPREQGEVSSKPEAEREAVSADVTKAETDQSKDESETPALPKTAAKNDQQQSSVDTQITEVSKVKAPSKGKQILGIVAELSKKLNIEAVILGGKSKESHKEQSFSLAGQIEEGVAQLCTTLNELANSEAAALEMSEEEVTNITTLVQPLEKLCAIINQTSEQISTLEVVPVEAPEVQQAVVTLQETINNITSTSPKSATFSALLAPLSKFSQTLVSIRSSFSKPLPVAPKVPVLYEPVQQLSSEIEAFKQTLGDVASVEEQQAAMSITNIDLASLKGVLEEISSIPEDLELASATTKLVQPLRRLAAAVVEAREHLLHPQLKSQPLKMHQAVMAVRKSIEELPPGQKLQIMDLPLKALAASLESIEKSESFKPIKELIKEVKVLKQSVEDISVKPQRGVITGEHLAQCLNTVDATLRDLEQTAEEVETVSQHDNEVILTIIQPLQRLSAIIVKAPQELWQPLVADVDQPEFSRAILAVKQALTKGRTPEATVMSVVEPSLQSLCASLSEIARAEPLHQIVNELKTLQQSIEHLKSSPEQGALSQQQLQQSTETLSGTLKNLEAVEALRPDEAPIVATTVEALQQLSTVLLSQEQQKSHDVEMDSGKIKQATLALRQTLEVSHPLTPEVTVLSILRSSLLTFCASLLPTEEQQPSLAAVELVASLKVLKQILKELKSGSQQVLAPGQIKEARKVVNATLKELAKVPNIRLSEIQEKSLQRLTEALSIVTKAVTTELLELNQAAVSLKECVEKEAATLYPNEHLRIMLYRLVELSVALKPAVAAEEFSMEVGESQKTDGIVEGAETAATQQEETLMATELKAPGVQEEAIASKQVESATQVQEQKVEKDKLQKSELLEEKVDEIAQEPKTGDVVELDQKAIIEDEAIDLEQVESSSPVEEQKEEEEILQQAELLEEKVDSVTQELKTPDGVEVDQKTIIMDEAIDLEHVGSEAQEQKAEEEKLQQADLVGEKMDEMAQEIITPGAEVEQNATIEDVALKQVESSSEVQEQKGEEDKLQRAQLPEKEVDEIAQEPKTQDVVEVEQKTIIEGEAIAMEQVASSSQVEEKKLEEETLQAELLQEKVGEIAQEPKTPNVVEAEQKTKIKDEAIALEEVENSSKVKEQKVEEDKLQHAELLKEKADEIVQEPKTPD</sequence>
<evidence type="ECO:0000256" key="2">
    <source>
        <dbReference type="ARBA" id="ARBA00022490"/>
    </source>
</evidence>
<keyword evidence="4" id="KW-1015">Disulfide bond</keyword>
<feature type="compositionally biased region" description="Basic and acidic residues" evidence="7">
    <location>
        <begin position="870"/>
        <end position="880"/>
    </location>
</feature>
<evidence type="ECO:0000313" key="10">
    <source>
        <dbReference type="Proteomes" id="UP000019118"/>
    </source>
</evidence>
<feature type="coiled-coil region" evidence="6">
    <location>
        <begin position="6201"/>
        <end position="6270"/>
    </location>
</feature>
<keyword evidence="5" id="KW-0393">Immunoglobulin domain</keyword>
<dbReference type="InterPro" id="IPR003599">
    <property type="entry name" value="Ig_sub"/>
</dbReference>
<keyword evidence="10" id="KW-1185">Reference proteome</keyword>
<organism evidence="9 10">
    <name type="scientific">Dendroctonus ponderosae</name>
    <name type="common">Mountain pine beetle</name>
    <dbReference type="NCBI Taxonomy" id="77166"/>
    <lineage>
        <taxon>Eukaryota</taxon>
        <taxon>Metazoa</taxon>
        <taxon>Ecdysozoa</taxon>
        <taxon>Arthropoda</taxon>
        <taxon>Hexapoda</taxon>
        <taxon>Insecta</taxon>
        <taxon>Pterygota</taxon>
        <taxon>Neoptera</taxon>
        <taxon>Endopterygota</taxon>
        <taxon>Coleoptera</taxon>
        <taxon>Polyphaga</taxon>
        <taxon>Cucujiformia</taxon>
        <taxon>Curculionidae</taxon>
        <taxon>Scolytinae</taxon>
        <taxon>Dendroctonus</taxon>
    </lineage>
</organism>
<feature type="coiled-coil region" evidence="6">
    <location>
        <begin position="6043"/>
        <end position="6105"/>
    </location>
</feature>
<dbReference type="InterPro" id="IPR003598">
    <property type="entry name" value="Ig_sub2"/>
</dbReference>
<comment type="subcellular location">
    <subcellularLocation>
        <location evidence="1">Cytoplasm</location>
    </subcellularLocation>
</comment>
<protein>
    <recommendedName>
        <fullName evidence="8">Ig-like domain-containing protein</fullName>
    </recommendedName>
</protein>
<dbReference type="Gene3D" id="2.60.40.10">
    <property type="entry name" value="Immunoglobulins"/>
    <property type="match status" value="7"/>
</dbReference>
<keyword evidence="6" id="KW-0175">Coiled coil</keyword>
<feature type="compositionally biased region" description="Polar residues" evidence="7">
    <location>
        <begin position="5187"/>
        <end position="5201"/>
    </location>
</feature>
<feature type="compositionally biased region" description="Basic and acidic residues" evidence="7">
    <location>
        <begin position="6147"/>
        <end position="6162"/>
    </location>
</feature>
<dbReference type="InterPro" id="IPR036179">
    <property type="entry name" value="Ig-like_dom_sf"/>
</dbReference>
<evidence type="ECO:0000256" key="6">
    <source>
        <dbReference type="SAM" id="Coils"/>
    </source>
</evidence>
<dbReference type="Proteomes" id="UP000019118">
    <property type="component" value="Unassembled WGS sequence"/>
</dbReference>
<evidence type="ECO:0000259" key="8">
    <source>
        <dbReference type="PROSITE" id="PS50835"/>
    </source>
</evidence>
<dbReference type="FunFam" id="2.60.40.10:FF:001307">
    <property type="entry name" value="Stretchin-Mlck, isoform V"/>
    <property type="match status" value="2"/>
</dbReference>
<feature type="compositionally biased region" description="Basic and acidic residues" evidence="7">
    <location>
        <begin position="5131"/>
        <end position="5176"/>
    </location>
</feature>
<feature type="coiled-coil region" evidence="6">
    <location>
        <begin position="2205"/>
        <end position="2232"/>
    </location>
</feature>
<feature type="compositionally biased region" description="Basic and acidic residues" evidence="7">
    <location>
        <begin position="953"/>
        <end position="969"/>
    </location>
</feature>
<feature type="region of interest" description="Disordered" evidence="7">
    <location>
        <begin position="4921"/>
        <end position="4961"/>
    </location>
</feature>
<dbReference type="FunFam" id="2.60.40.10:FF:000107">
    <property type="entry name" value="Myosin, light chain kinase a"/>
    <property type="match status" value="1"/>
</dbReference>
<dbReference type="SUPFAM" id="SSF48726">
    <property type="entry name" value="Immunoglobulin"/>
    <property type="match status" value="7"/>
</dbReference>
<name>A0AAR5P9T9_DENPD</name>
<feature type="domain" description="Ig-like" evidence="8">
    <location>
        <begin position="622"/>
        <end position="700"/>
    </location>
</feature>
<feature type="region of interest" description="Disordered" evidence="7">
    <location>
        <begin position="6139"/>
        <end position="6162"/>
    </location>
</feature>
<dbReference type="FunFam" id="2.60.40.10:FF:001894">
    <property type="entry name" value="Stretchin-Mlck, isoform V"/>
    <property type="match status" value="1"/>
</dbReference>
<dbReference type="PANTHER" id="PTHR35971:SF5">
    <property type="entry name" value="OBSCURIN LIKE CYTOSKELETAL ADAPTOR 1"/>
    <property type="match status" value="1"/>
</dbReference>
<dbReference type="SMART" id="SM00409">
    <property type="entry name" value="IG"/>
    <property type="match status" value="7"/>
</dbReference>
<feature type="coiled-coil region" evidence="6">
    <location>
        <begin position="5515"/>
        <end position="5570"/>
    </location>
</feature>
<accession>A0AAR5P9T9</accession>
<evidence type="ECO:0000256" key="1">
    <source>
        <dbReference type="ARBA" id="ARBA00004496"/>
    </source>
</evidence>
<reference evidence="10" key="1">
    <citation type="journal article" date="2013" name="Genome Biol.">
        <title>Draft genome of the mountain pine beetle, Dendroctonus ponderosae Hopkins, a major forest pest.</title>
        <authorList>
            <person name="Keeling C.I."/>
            <person name="Yuen M.M."/>
            <person name="Liao N.Y."/>
            <person name="Docking T.R."/>
            <person name="Chan S.K."/>
            <person name="Taylor G.A."/>
            <person name="Palmquist D.L."/>
            <person name="Jackman S.D."/>
            <person name="Nguyen A."/>
            <person name="Li M."/>
            <person name="Henderson H."/>
            <person name="Janes J.K."/>
            <person name="Zhao Y."/>
            <person name="Pandoh P."/>
            <person name="Moore R."/>
            <person name="Sperling F.A."/>
            <person name="Huber D.P."/>
            <person name="Birol I."/>
            <person name="Jones S.J."/>
            <person name="Bohlmann J."/>
        </authorList>
    </citation>
    <scope>NUCLEOTIDE SEQUENCE</scope>
</reference>
<feature type="domain" description="Ig-like" evidence="8">
    <location>
        <begin position="424"/>
        <end position="498"/>
    </location>
</feature>
<feature type="compositionally biased region" description="Basic and acidic residues" evidence="7">
    <location>
        <begin position="5110"/>
        <end position="5122"/>
    </location>
</feature>
<evidence type="ECO:0000256" key="5">
    <source>
        <dbReference type="ARBA" id="ARBA00023319"/>
    </source>
</evidence>
<feature type="domain" description="Ig-like" evidence="8">
    <location>
        <begin position="320"/>
        <end position="407"/>
    </location>
</feature>
<evidence type="ECO:0000256" key="4">
    <source>
        <dbReference type="ARBA" id="ARBA00023157"/>
    </source>
</evidence>
<feature type="domain" description="Ig-like" evidence="8">
    <location>
        <begin position="521"/>
        <end position="607"/>
    </location>
</feature>
<proteinExistence type="predicted"/>
<evidence type="ECO:0000256" key="7">
    <source>
        <dbReference type="SAM" id="MobiDB-lite"/>
    </source>
</evidence>
<feature type="compositionally biased region" description="Basic and acidic residues" evidence="7">
    <location>
        <begin position="4921"/>
        <end position="4938"/>
    </location>
</feature>
<feature type="region of interest" description="Disordered" evidence="7">
    <location>
        <begin position="5044"/>
        <end position="5203"/>
    </location>
</feature>
<evidence type="ECO:0000256" key="3">
    <source>
        <dbReference type="ARBA" id="ARBA00022553"/>
    </source>
</evidence>
<feature type="region of interest" description="Disordered" evidence="7">
    <location>
        <begin position="903"/>
        <end position="926"/>
    </location>
</feature>
<keyword evidence="2" id="KW-0963">Cytoplasm</keyword>
<dbReference type="PROSITE" id="PS50835">
    <property type="entry name" value="IG_LIKE"/>
    <property type="match status" value="7"/>
</dbReference>
<evidence type="ECO:0000313" key="9">
    <source>
        <dbReference type="EnsemblMetazoa" id="XP_019757431.1"/>
    </source>
</evidence>
<feature type="region of interest" description="Disordered" evidence="7">
    <location>
        <begin position="943"/>
        <end position="1018"/>
    </location>
</feature>
<feature type="domain" description="Ig-like" evidence="8">
    <location>
        <begin position="16"/>
        <end position="108"/>
    </location>
</feature>
<dbReference type="InterPro" id="IPR013098">
    <property type="entry name" value="Ig_I-set"/>
</dbReference>
<dbReference type="EnsemblMetazoa" id="XM_019901872.1">
    <property type="protein sequence ID" value="XP_019757431.1"/>
    <property type="gene ID" value="LOC109535858"/>
</dbReference>
<dbReference type="Pfam" id="PF07679">
    <property type="entry name" value="I-set"/>
    <property type="match status" value="7"/>
</dbReference>
<feature type="domain" description="Ig-like" evidence="8">
    <location>
        <begin position="218"/>
        <end position="297"/>
    </location>
</feature>